<dbReference type="PANTHER" id="PTHR12899:SF5">
    <property type="entry name" value="RIBOSOMAL L18P_L5E FAMILY PROTEIN"/>
    <property type="match status" value="1"/>
</dbReference>
<organism evidence="4 5">
    <name type="scientific">Eucalyptus globulus</name>
    <name type="common">Tasmanian blue gum</name>
    <dbReference type="NCBI Taxonomy" id="34317"/>
    <lineage>
        <taxon>Eukaryota</taxon>
        <taxon>Viridiplantae</taxon>
        <taxon>Streptophyta</taxon>
        <taxon>Embryophyta</taxon>
        <taxon>Tracheophyta</taxon>
        <taxon>Spermatophyta</taxon>
        <taxon>Magnoliopsida</taxon>
        <taxon>eudicotyledons</taxon>
        <taxon>Gunneridae</taxon>
        <taxon>Pentapetalae</taxon>
        <taxon>rosids</taxon>
        <taxon>malvids</taxon>
        <taxon>Myrtales</taxon>
        <taxon>Myrtaceae</taxon>
        <taxon>Myrtoideae</taxon>
        <taxon>Eucalypteae</taxon>
        <taxon>Eucalyptus</taxon>
    </lineage>
</organism>
<accession>A0ABD3LI33</accession>
<keyword evidence="5" id="KW-1185">Reference proteome</keyword>
<keyword evidence="3" id="KW-0687">Ribonucleoprotein</keyword>
<dbReference type="PANTHER" id="PTHR12899">
    <property type="entry name" value="39S RIBOSOMAL PROTEIN L18, MITOCHONDRIAL"/>
    <property type="match status" value="1"/>
</dbReference>
<proteinExistence type="inferred from homology"/>
<dbReference type="Proteomes" id="UP001634007">
    <property type="component" value="Unassembled WGS sequence"/>
</dbReference>
<dbReference type="InterPro" id="IPR005484">
    <property type="entry name" value="Ribosomal_uL18_bac/plant/anim"/>
</dbReference>
<name>A0ABD3LI33_EUCGL</name>
<protein>
    <submittedName>
        <fullName evidence="4">Uncharacterized protein</fullName>
    </submittedName>
</protein>
<comment type="similarity">
    <text evidence="1">Belongs to the universal ribosomal protein uL18 family.</text>
</comment>
<evidence type="ECO:0000313" key="4">
    <source>
        <dbReference type="EMBL" id="KAL3750209.1"/>
    </source>
</evidence>
<comment type="caution">
    <text evidence="4">The sequence shown here is derived from an EMBL/GenBank/DDBJ whole genome shotgun (WGS) entry which is preliminary data.</text>
</comment>
<evidence type="ECO:0000256" key="2">
    <source>
        <dbReference type="ARBA" id="ARBA00022980"/>
    </source>
</evidence>
<evidence type="ECO:0000256" key="1">
    <source>
        <dbReference type="ARBA" id="ARBA00007116"/>
    </source>
</evidence>
<sequence length="164" mass="18124">MLKQVFCSLCTNNVPAQGVFASRYGVLVLTSGVHSGQWPYTDQKGKKSKNPIKHMSFKQRTRAYMEPFTLDVAVAVLKSQSDTPACLAVGQALADGGREADECTASYTARARDKFEGKIITVVQSLIDIGIDIKFILSDFPSLSMILLMYTARYRNIQTSLTLF</sequence>
<reference evidence="4 5" key="1">
    <citation type="submission" date="2024-11" db="EMBL/GenBank/DDBJ databases">
        <title>Chromosome-level genome assembly of Eucalyptus globulus Labill. provides insights into its genome evolution.</title>
        <authorList>
            <person name="Li X."/>
        </authorList>
    </citation>
    <scope>NUCLEOTIDE SEQUENCE [LARGE SCALE GENOMIC DNA]</scope>
    <source>
        <strain evidence="4">CL2024</strain>
        <tissue evidence="4">Fresh tender leaves</tissue>
    </source>
</reference>
<evidence type="ECO:0000313" key="5">
    <source>
        <dbReference type="Proteomes" id="UP001634007"/>
    </source>
</evidence>
<gene>
    <name evidence="4" type="ORF">ACJRO7_011230</name>
</gene>
<dbReference type="AlphaFoldDB" id="A0ABD3LI33"/>
<dbReference type="GO" id="GO:1990904">
    <property type="term" value="C:ribonucleoprotein complex"/>
    <property type="evidence" value="ECO:0007669"/>
    <property type="project" value="UniProtKB-KW"/>
</dbReference>
<keyword evidence="2" id="KW-0689">Ribosomal protein</keyword>
<evidence type="ECO:0000256" key="3">
    <source>
        <dbReference type="ARBA" id="ARBA00023274"/>
    </source>
</evidence>
<dbReference type="GO" id="GO:0005840">
    <property type="term" value="C:ribosome"/>
    <property type="evidence" value="ECO:0007669"/>
    <property type="project" value="UniProtKB-KW"/>
</dbReference>
<dbReference type="EMBL" id="JBJKBG010000002">
    <property type="protein sequence ID" value="KAL3750209.1"/>
    <property type="molecule type" value="Genomic_DNA"/>
</dbReference>